<keyword evidence="1" id="KW-0812">Transmembrane</keyword>
<feature type="transmembrane region" description="Helical" evidence="1">
    <location>
        <begin position="200"/>
        <end position="218"/>
    </location>
</feature>
<name>A0AAV4U9G1_CAEEX</name>
<gene>
    <name evidence="2" type="ORF">CEXT_675271</name>
</gene>
<evidence type="ECO:0000256" key="1">
    <source>
        <dbReference type="SAM" id="Phobius"/>
    </source>
</evidence>
<evidence type="ECO:0000313" key="2">
    <source>
        <dbReference type="EMBL" id="GIY54507.1"/>
    </source>
</evidence>
<accession>A0AAV4U9G1</accession>
<comment type="caution">
    <text evidence="2">The sequence shown here is derived from an EMBL/GenBank/DDBJ whole genome shotgun (WGS) entry which is preliminary data.</text>
</comment>
<evidence type="ECO:0000313" key="3">
    <source>
        <dbReference type="Proteomes" id="UP001054945"/>
    </source>
</evidence>
<keyword evidence="1" id="KW-0472">Membrane</keyword>
<dbReference type="EMBL" id="BPLR01012519">
    <property type="protein sequence ID" value="GIY54507.1"/>
    <property type="molecule type" value="Genomic_DNA"/>
</dbReference>
<feature type="transmembrane region" description="Helical" evidence="1">
    <location>
        <begin position="176"/>
        <end position="194"/>
    </location>
</feature>
<reference evidence="2 3" key="1">
    <citation type="submission" date="2021-06" db="EMBL/GenBank/DDBJ databases">
        <title>Caerostris extrusa draft genome.</title>
        <authorList>
            <person name="Kono N."/>
            <person name="Arakawa K."/>
        </authorList>
    </citation>
    <scope>NUCLEOTIDE SEQUENCE [LARGE SCALE GENOMIC DNA]</scope>
</reference>
<keyword evidence="1" id="KW-1133">Transmembrane helix</keyword>
<protein>
    <submittedName>
        <fullName evidence="2">Uncharacterized protein</fullName>
    </submittedName>
</protein>
<proteinExistence type="predicted"/>
<dbReference type="AlphaFoldDB" id="A0AAV4U9G1"/>
<organism evidence="2 3">
    <name type="scientific">Caerostris extrusa</name>
    <name type="common">Bark spider</name>
    <name type="synonym">Caerostris bankana</name>
    <dbReference type="NCBI Taxonomy" id="172846"/>
    <lineage>
        <taxon>Eukaryota</taxon>
        <taxon>Metazoa</taxon>
        <taxon>Ecdysozoa</taxon>
        <taxon>Arthropoda</taxon>
        <taxon>Chelicerata</taxon>
        <taxon>Arachnida</taxon>
        <taxon>Araneae</taxon>
        <taxon>Araneomorphae</taxon>
        <taxon>Entelegynae</taxon>
        <taxon>Araneoidea</taxon>
        <taxon>Araneidae</taxon>
        <taxon>Caerostris</taxon>
    </lineage>
</organism>
<keyword evidence="3" id="KW-1185">Reference proteome</keyword>
<sequence>MREIFLSPPYAYLICVYPHDSRKHAAVTLRRVVGYPPASSTPYCSHVKLPNIPPEGYRRVFAERCRRYCGVTLSNANNKVTMDGNVSAGDHFVPDCRGGKTCGNVLRVSVPVSASTEPTLRCRASTIKYLKKNRTGLRFRAVKTCSPCAPRTATWKNFVPMPYLLRFRDGFDLRRTFVSAYFKVCFFLFLFGVVYPPGFYFIQCIRFVFIVLCFSVCLQRFTIISCALDNFDMSG</sequence>
<dbReference type="Proteomes" id="UP001054945">
    <property type="component" value="Unassembled WGS sequence"/>
</dbReference>